<evidence type="ECO:0000313" key="3">
    <source>
        <dbReference type="Proteomes" id="UP001319104"/>
    </source>
</evidence>
<gene>
    <name evidence="2" type="ORF">KI659_15170</name>
</gene>
<protein>
    <submittedName>
        <fullName evidence="2">DUF748 domain-containing protein</fullName>
    </submittedName>
</protein>
<sequence length="559" mass="64220">MTKKKKLAYIFLSITLFILLLVLVIPIGINMYLNANAEKIVGNMITRTNDFGGHEVDFGHIKFNYNFRGTFLELGDVTIKPGESIPEDKIKFDLTAENAYLTGFSWTSFLLNNSITLDSAYLENLSVTSLTPPMEDLEMTDEEEDDEEFGDNYDKISIERIRFNRLSYYNIDSGNDSVRMSIKDLSLAANFFQLTKEDLKSDKALFSVDMLEGYMDEAAYHFNEYRNVVYARDLSFNSQDRHLLIAGVELDNKLERYEYINQYEHETDWMELEQGEIDIQGMEFHEFFEKGIIHAETIKAKDLVISIFRDKRKPEDPTNRPEMVHDIIRDIPIPTFIHKLELENGEISYDERPDNQAPRAGSVFFKGVNATISNITNMDEMLAKNNEMDLQAEGLLMGEGAIDLNVTFFLEDENGRFNMNGMIGQMPLPSINKMLGPGTRIAIDEGTLNSLQFNIVANDYEGTGDVEMRYQNLKIKILDSDYEKNQNIFRRAGAFLANTFVVRNDNPDSGGTMVKGDVYTKRDQTKFIFNYWWELLLSGMMSTMSGETEAEMREAERED</sequence>
<evidence type="ECO:0000256" key="1">
    <source>
        <dbReference type="SAM" id="Phobius"/>
    </source>
</evidence>
<feature type="transmembrane region" description="Helical" evidence="1">
    <location>
        <begin position="7"/>
        <end position="33"/>
    </location>
</feature>
<keyword evidence="3" id="KW-1185">Reference proteome</keyword>
<keyword evidence="1" id="KW-1133">Transmembrane helix</keyword>
<organism evidence="2 3">
    <name type="scientific">Litoribacter ruber</name>
    <dbReference type="NCBI Taxonomy" id="702568"/>
    <lineage>
        <taxon>Bacteria</taxon>
        <taxon>Pseudomonadati</taxon>
        <taxon>Bacteroidota</taxon>
        <taxon>Cytophagia</taxon>
        <taxon>Cytophagales</taxon>
        <taxon>Cyclobacteriaceae</taxon>
        <taxon>Litoribacter</taxon>
    </lineage>
</organism>
<dbReference type="AlphaFoldDB" id="A0AAP2CKG8"/>
<keyword evidence="1" id="KW-0472">Membrane</keyword>
<comment type="caution">
    <text evidence="2">The sequence shown here is derived from an EMBL/GenBank/DDBJ whole genome shotgun (WGS) entry which is preliminary data.</text>
</comment>
<dbReference type="EMBL" id="JAHCMY010000011">
    <property type="protein sequence ID" value="MBS9525359.1"/>
    <property type="molecule type" value="Genomic_DNA"/>
</dbReference>
<accession>A0AAP2CKG8</accession>
<name>A0AAP2CKG8_9BACT</name>
<proteinExistence type="predicted"/>
<dbReference type="RefSeq" id="WP_213946219.1">
    <property type="nucleotide sequence ID" value="NZ_JAHCMY010000011.1"/>
</dbReference>
<evidence type="ECO:0000313" key="2">
    <source>
        <dbReference type="EMBL" id="MBS9525359.1"/>
    </source>
</evidence>
<keyword evidence="1" id="KW-0812">Transmembrane</keyword>
<reference evidence="2 3" key="1">
    <citation type="submission" date="2021-05" db="EMBL/GenBank/DDBJ databases">
        <authorList>
            <person name="Zhang Z.D."/>
            <person name="Osman G."/>
        </authorList>
    </citation>
    <scope>NUCLEOTIDE SEQUENCE [LARGE SCALE GENOMIC DNA]</scope>
    <source>
        <strain evidence="2 3">KCTC 32217</strain>
    </source>
</reference>
<dbReference type="Proteomes" id="UP001319104">
    <property type="component" value="Unassembled WGS sequence"/>
</dbReference>